<evidence type="ECO:0000313" key="3">
    <source>
        <dbReference type="EMBL" id="GAA3767772.1"/>
    </source>
</evidence>
<feature type="signal peptide" evidence="1">
    <location>
        <begin position="1"/>
        <end position="27"/>
    </location>
</feature>
<comment type="caution">
    <text evidence="3">The sequence shown here is derived from an EMBL/GenBank/DDBJ whole genome shotgun (WGS) entry which is preliminary data.</text>
</comment>
<dbReference type="Pfam" id="PF13472">
    <property type="entry name" value="Lipase_GDSL_2"/>
    <property type="match status" value="1"/>
</dbReference>
<evidence type="ECO:0000259" key="2">
    <source>
        <dbReference type="Pfam" id="PF13472"/>
    </source>
</evidence>
<dbReference type="Gene3D" id="3.40.50.1110">
    <property type="entry name" value="SGNH hydrolase"/>
    <property type="match status" value="1"/>
</dbReference>
<evidence type="ECO:0000313" key="4">
    <source>
        <dbReference type="Proteomes" id="UP001500540"/>
    </source>
</evidence>
<accession>A0ABP7GJ90</accession>
<feature type="domain" description="SGNH hydrolase-type esterase" evidence="2">
    <location>
        <begin position="40"/>
        <end position="285"/>
    </location>
</feature>
<dbReference type="Proteomes" id="UP001500540">
    <property type="component" value="Unassembled WGS sequence"/>
</dbReference>
<dbReference type="PANTHER" id="PTHR37981">
    <property type="entry name" value="LIPASE 2"/>
    <property type="match status" value="1"/>
</dbReference>
<dbReference type="RefSeq" id="WP_344783178.1">
    <property type="nucleotide sequence ID" value="NZ_BAABAF010000007.1"/>
</dbReference>
<dbReference type="InterPro" id="IPR013830">
    <property type="entry name" value="SGNH_hydro"/>
</dbReference>
<organism evidence="3 4">
    <name type="scientific">Microbacterium kribbense</name>
    <dbReference type="NCBI Taxonomy" id="433645"/>
    <lineage>
        <taxon>Bacteria</taxon>
        <taxon>Bacillati</taxon>
        <taxon>Actinomycetota</taxon>
        <taxon>Actinomycetes</taxon>
        <taxon>Micrococcales</taxon>
        <taxon>Microbacteriaceae</taxon>
        <taxon>Microbacterium</taxon>
    </lineage>
</organism>
<dbReference type="InterPro" id="IPR037460">
    <property type="entry name" value="SEST-like"/>
</dbReference>
<keyword evidence="3" id="KW-0378">Hydrolase</keyword>
<dbReference type="PANTHER" id="PTHR37981:SF1">
    <property type="entry name" value="SGNH HYDROLASE-TYPE ESTERASE DOMAIN-CONTAINING PROTEIN"/>
    <property type="match status" value="1"/>
</dbReference>
<keyword evidence="4" id="KW-1185">Reference proteome</keyword>
<proteinExistence type="predicted"/>
<reference evidence="4" key="1">
    <citation type="journal article" date="2019" name="Int. J. Syst. Evol. Microbiol.">
        <title>The Global Catalogue of Microorganisms (GCM) 10K type strain sequencing project: providing services to taxonomists for standard genome sequencing and annotation.</title>
        <authorList>
            <consortium name="The Broad Institute Genomics Platform"/>
            <consortium name="The Broad Institute Genome Sequencing Center for Infectious Disease"/>
            <person name="Wu L."/>
            <person name="Ma J."/>
        </authorList>
    </citation>
    <scope>NUCLEOTIDE SEQUENCE [LARGE SCALE GENOMIC DNA]</scope>
    <source>
        <strain evidence="4">JCM 16950</strain>
    </source>
</reference>
<dbReference type="SUPFAM" id="SSF52266">
    <property type="entry name" value="SGNH hydrolase"/>
    <property type="match status" value="1"/>
</dbReference>
<dbReference type="CDD" id="cd01823">
    <property type="entry name" value="SEST_like"/>
    <property type="match status" value="1"/>
</dbReference>
<gene>
    <name evidence="3" type="ORF">GCM10022240_20230</name>
</gene>
<name>A0ABP7GJ90_9MICO</name>
<dbReference type="EMBL" id="BAABAF010000007">
    <property type="protein sequence ID" value="GAA3767772.1"/>
    <property type="molecule type" value="Genomic_DNA"/>
</dbReference>
<dbReference type="InterPro" id="IPR036514">
    <property type="entry name" value="SGNH_hydro_sf"/>
</dbReference>
<dbReference type="GO" id="GO:0016787">
    <property type="term" value="F:hydrolase activity"/>
    <property type="evidence" value="ECO:0007669"/>
    <property type="project" value="UniProtKB-KW"/>
</dbReference>
<sequence length="296" mass="29552">MNRRAITILAVAALGLTALIGASPAVAAPQPPGTTTTYVAFGDSEAAGTGNLPYADTACLRSQKSYPMLLAATFGPVASYACSGATTADVRGQILAAARAGDLGADTRMVTLTVGVNDIDFGGVGWEQMLIGCNSAPDAATCVQTALGAAVGSLFALTGKIGTTVGAIRQAAPHARILVTGYPLLFGQVTDSCSIGAYQGTPVKLSSAYTTLIDTGLTVLNSMIATGVAGYATASGDPGVSYVDVTATFAGHGLCDTGDRWISGLVSGQANAVRSLHANAPGQQAFARVLAMAAAD</sequence>
<keyword evidence="1" id="KW-0732">Signal</keyword>
<evidence type="ECO:0000256" key="1">
    <source>
        <dbReference type="SAM" id="SignalP"/>
    </source>
</evidence>
<feature type="chain" id="PRO_5047205490" evidence="1">
    <location>
        <begin position="28"/>
        <end position="296"/>
    </location>
</feature>
<protein>
    <submittedName>
        <fullName evidence="3">SGNH/GDSL hydrolase family protein</fullName>
    </submittedName>
</protein>